<feature type="compositionally biased region" description="Polar residues" evidence="1">
    <location>
        <begin position="159"/>
        <end position="175"/>
    </location>
</feature>
<name>A0A7W3Z8K1_9PSEU</name>
<evidence type="ECO:0000256" key="2">
    <source>
        <dbReference type="SAM" id="Phobius"/>
    </source>
</evidence>
<feature type="compositionally biased region" description="Basic and acidic residues" evidence="1">
    <location>
        <begin position="177"/>
        <end position="186"/>
    </location>
</feature>
<dbReference type="RefSeq" id="WP_182889685.1">
    <property type="nucleotide sequence ID" value="NZ_JACGZW010000002.1"/>
</dbReference>
<evidence type="ECO:0000256" key="1">
    <source>
        <dbReference type="SAM" id="MobiDB-lite"/>
    </source>
</evidence>
<feature type="transmembrane region" description="Helical" evidence="2">
    <location>
        <begin position="244"/>
        <end position="266"/>
    </location>
</feature>
<feature type="region of interest" description="Disordered" evidence="1">
    <location>
        <begin position="159"/>
        <end position="213"/>
    </location>
</feature>
<comment type="caution">
    <text evidence="3">The sequence shown here is derived from an EMBL/GenBank/DDBJ whole genome shotgun (WGS) entry which is preliminary data.</text>
</comment>
<accession>A0A7W3Z8K1</accession>
<evidence type="ECO:0000313" key="4">
    <source>
        <dbReference type="Proteomes" id="UP000526734"/>
    </source>
</evidence>
<reference evidence="3 4" key="1">
    <citation type="submission" date="2020-08" db="EMBL/GenBank/DDBJ databases">
        <title>Amycolatopsis sp. nov. DR6-1 isolated from Dendrobium heterocarpum.</title>
        <authorList>
            <person name="Tedsree N."/>
            <person name="Kuncharoen N."/>
            <person name="Likhitwitayawuid K."/>
            <person name="Tanasupawat S."/>
        </authorList>
    </citation>
    <scope>NUCLEOTIDE SEQUENCE [LARGE SCALE GENOMIC DNA]</scope>
    <source>
        <strain evidence="3 4">DR6-1</strain>
    </source>
</reference>
<dbReference type="Proteomes" id="UP000526734">
    <property type="component" value="Unassembled WGS sequence"/>
</dbReference>
<keyword evidence="2" id="KW-0812">Transmembrane</keyword>
<keyword evidence="2" id="KW-1133">Transmembrane helix</keyword>
<protein>
    <submittedName>
        <fullName evidence="3">Uncharacterized protein</fullName>
    </submittedName>
</protein>
<dbReference type="EMBL" id="JACGZW010000002">
    <property type="protein sequence ID" value="MBB1152471.1"/>
    <property type="molecule type" value="Genomic_DNA"/>
</dbReference>
<keyword evidence="2" id="KW-0472">Membrane</keyword>
<sequence>MSDADRLVAAFKALREGDGVTIEKLADHEYAWFLDLLMAPGDPKAGRAVLEQLVTGMFDEENTWASSDLGPKMKSNRRLISKAVRVALAIGHDNEGNDLVTHGNLTQRRKWACGDGDPPPDAGFFFMPSDARTHRRYEDDGLEVIARLILRHAQAHADSATSEPLENFGATSSNGPDHADSGRPPEDTLYAADPDRGSAALTRQPRSSRWRHSPQKGVAVAFSQWWYSSKGWVARHWSADKQRFVTYGAVLAVAMAASAIFSYYSLVVPTRQEASIQEVESAGAGGAGQVPPPSNVKIDNTHGWGPDRKTFTSKTPAPYPVFNSITDSNPHGDERNFVQCHDLADSGKPGAGWEDELIAHDQHSYECLIFFNNDAAANLDSIASPSPFIEGNLAAKLQNARAQVILPSPHTYNPAVVGMLTADNSNPAKVWDSCNLISPQPVTVEYQPGSARMFTNVTPKEGIAFKGGQQNMVKDGVLLGDKQDGYLGQNGGFILFTVKVSLG</sequence>
<gene>
    <name evidence="3" type="ORF">H4281_04970</name>
</gene>
<keyword evidence="4" id="KW-1185">Reference proteome</keyword>
<dbReference type="AlphaFoldDB" id="A0A7W3Z8K1"/>
<organism evidence="3 4">
    <name type="scientific">Amycolatopsis dendrobii</name>
    <dbReference type="NCBI Taxonomy" id="2760662"/>
    <lineage>
        <taxon>Bacteria</taxon>
        <taxon>Bacillati</taxon>
        <taxon>Actinomycetota</taxon>
        <taxon>Actinomycetes</taxon>
        <taxon>Pseudonocardiales</taxon>
        <taxon>Pseudonocardiaceae</taxon>
        <taxon>Amycolatopsis</taxon>
    </lineage>
</organism>
<evidence type="ECO:0000313" key="3">
    <source>
        <dbReference type="EMBL" id="MBB1152471.1"/>
    </source>
</evidence>
<proteinExistence type="predicted"/>